<evidence type="ECO:0000256" key="1">
    <source>
        <dbReference type="SAM" id="Phobius"/>
    </source>
</evidence>
<proteinExistence type="predicted"/>
<sequence length="797" mass="88548">MPKIFLLSKEELFTNPLYEFLKSKGTDVVLSENPHDLGGNISHLVVVNLDGKFSENQTLLKYLAKSATGLKVVVVNSAPGLAYSVTPVKQIFIDNILGLYDKPLRELYTKALKPEVYLPTKAWLSVCSLEEVLDKVAEELFSFSESKRFLFGKLISFQEAVGLLNPVAQVYADLNLPHRFPKPGLAVVETRLVPERILAFVSSPAKTKASKPRRKINKRPIVAAMATLVLLLFSPYILLATSGISAGVAYKAMSGGNLETAGPAMALTQKLSRASYRILSLLRFLPLTETAALVAKGAGIGGRVLAVSDYASQFSTQVSEGADVSGSTNGLYLELSALYEDLSFLNGEELPWIDFDIGKYREYALAASKLVIELPDILGYERPKTYMLLLQNNMELRPTGGFIGSFALLTFSKGELIDNAVYDVYSADGQLKGYITPPAPIEEHLGEASWTLRDSNWDPDFPTSASRAEWFLDKSLEREVDGVVAVNLEVARKYLEVLGPLSLPDFDDTIDSKNMYEKVQFEVEDNFFPGSRKKAHYLSALLDGIVARIENAGKAEILELLLATMSKLESRDIQIFLHDSESARVFSKQNWDGSIQVDPCASSNCESALSGIVEANLGVNKANYYISRSVRLSTQVGESELKHELVLTLKNAAPGRERIPEQRYKAYVRAIAEPNAKFREAYELNNSSRSYFDVDIEEFDNRVEYGLLVEVLPGETKSVVYNWSTPAKLNFKEDGELMLTWWKQSGTGDYPLELLTKLPEVPWLKSNPPMSLTEGGGYIYNTNLNRDLRSIFSWKPK</sequence>
<accession>A0A1F7YZE6</accession>
<feature type="transmembrane region" description="Helical" evidence="1">
    <location>
        <begin position="221"/>
        <end position="239"/>
    </location>
</feature>
<keyword evidence="1" id="KW-1133">Transmembrane helix</keyword>
<keyword evidence="1" id="KW-0812">Transmembrane</keyword>
<dbReference type="AlphaFoldDB" id="A0A1F7YZE6"/>
<dbReference type="Proteomes" id="UP000178870">
    <property type="component" value="Unassembled WGS sequence"/>
</dbReference>
<organism evidence="2 3">
    <name type="scientific">Candidatus Woesebacteria bacterium RIFCSPHIGHO2_01_FULL_44_21</name>
    <dbReference type="NCBI Taxonomy" id="1802503"/>
    <lineage>
        <taxon>Bacteria</taxon>
        <taxon>Candidatus Woeseibacteriota</taxon>
    </lineage>
</organism>
<evidence type="ECO:0000313" key="2">
    <source>
        <dbReference type="EMBL" id="OGM31845.1"/>
    </source>
</evidence>
<dbReference type="EMBL" id="MGGP01000020">
    <property type="protein sequence ID" value="OGM31845.1"/>
    <property type="molecule type" value="Genomic_DNA"/>
</dbReference>
<dbReference type="InterPro" id="IPR025101">
    <property type="entry name" value="DUF4012"/>
</dbReference>
<comment type="caution">
    <text evidence="2">The sequence shown here is derived from an EMBL/GenBank/DDBJ whole genome shotgun (WGS) entry which is preliminary data.</text>
</comment>
<name>A0A1F7YZE6_9BACT</name>
<gene>
    <name evidence="2" type="ORF">A2803_01000</name>
</gene>
<evidence type="ECO:0000313" key="3">
    <source>
        <dbReference type="Proteomes" id="UP000178870"/>
    </source>
</evidence>
<reference evidence="2 3" key="1">
    <citation type="journal article" date="2016" name="Nat. Commun.">
        <title>Thousands of microbial genomes shed light on interconnected biogeochemical processes in an aquifer system.</title>
        <authorList>
            <person name="Anantharaman K."/>
            <person name="Brown C.T."/>
            <person name="Hug L.A."/>
            <person name="Sharon I."/>
            <person name="Castelle C.J."/>
            <person name="Probst A.J."/>
            <person name="Thomas B.C."/>
            <person name="Singh A."/>
            <person name="Wilkins M.J."/>
            <person name="Karaoz U."/>
            <person name="Brodie E.L."/>
            <person name="Williams K.H."/>
            <person name="Hubbard S.S."/>
            <person name="Banfield J.F."/>
        </authorList>
    </citation>
    <scope>NUCLEOTIDE SEQUENCE [LARGE SCALE GENOMIC DNA]</scope>
</reference>
<evidence type="ECO:0008006" key="4">
    <source>
        <dbReference type="Google" id="ProtNLM"/>
    </source>
</evidence>
<keyword evidence="1" id="KW-0472">Membrane</keyword>
<protein>
    <recommendedName>
        <fullName evidence="4">DUF4012 domain-containing protein</fullName>
    </recommendedName>
</protein>
<dbReference type="Pfam" id="PF13196">
    <property type="entry name" value="DUF4012"/>
    <property type="match status" value="1"/>
</dbReference>